<evidence type="ECO:0000256" key="1">
    <source>
        <dbReference type="SAM" id="Phobius"/>
    </source>
</evidence>
<name>A0A9X2FFY4_9BACT</name>
<accession>A0A9X2FFY4</accession>
<evidence type="ECO:0000313" key="2">
    <source>
        <dbReference type="EMBL" id="MCO6048129.1"/>
    </source>
</evidence>
<keyword evidence="3" id="KW-1185">Reference proteome</keyword>
<gene>
    <name evidence="2" type="ORF">NG895_29900</name>
</gene>
<proteinExistence type="predicted"/>
<dbReference type="EMBL" id="JAMXLR010000095">
    <property type="protein sequence ID" value="MCO6048129.1"/>
    <property type="molecule type" value="Genomic_DNA"/>
</dbReference>
<dbReference type="RefSeq" id="WP_252856242.1">
    <property type="nucleotide sequence ID" value="NZ_JAMXLR010000095.1"/>
</dbReference>
<dbReference type="Proteomes" id="UP001155241">
    <property type="component" value="Unassembled WGS sequence"/>
</dbReference>
<comment type="caution">
    <text evidence="2">The sequence shown here is derived from an EMBL/GenBank/DDBJ whole genome shotgun (WGS) entry which is preliminary data.</text>
</comment>
<dbReference type="AlphaFoldDB" id="A0A9X2FFY4"/>
<evidence type="ECO:0000313" key="3">
    <source>
        <dbReference type="Proteomes" id="UP001155241"/>
    </source>
</evidence>
<keyword evidence="1" id="KW-1133">Transmembrane helix</keyword>
<keyword evidence="1" id="KW-0472">Membrane</keyword>
<organism evidence="2 3">
    <name type="scientific">Aeoliella straminimaris</name>
    <dbReference type="NCBI Taxonomy" id="2954799"/>
    <lineage>
        <taxon>Bacteria</taxon>
        <taxon>Pseudomonadati</taxon>
        <taxon>Planctomycetota</taxon>
        <taxon>Planctomycetia</taxon>
        <taxon>Pirellulales</taxon>
        <taxon>Lacipirellulaceae</taxon>
        <taxon>Aeoliella</taxon>
    </lineage>
</organism>
<protein>
    <submittedName>
        <fullName evidence="2">Uncharacterized protein</fullName>
    </submittedName>
</protein>
<feature type="transmembrane region" description="Helical" evidence="1">
    <location>
        <begin position="28"/>
        <end position="52"/>
    </location>
</feature>
<feature type="transmembrane region" description="Helical" evidence="1">
    <location>
        <begin position="72"/>
        <end position="100"/>
    </location>
</feature>
<keyword evidence="1" id="KW-0812">Transmembrane</keyword>
<reference evidence="2" key="1">
    <citation type="submission" date="2022-06" db="EMBL/GenBank/DDBJ databases">
        <title>Aeoliella straminimaris, a novel planctomycete from sediments.</title>
        <authorList>
            <person name="Vitorino I.R."/>
            <person name="Lage O.M."/>
        </authorList>
    </citation>
    <scope>NUCLEOTIDE SEQUENCE</scope>
    <source>
        <strain evidence="2">ICT_H6.2</strain>
    </source>
</reference>
<sequence length="109" mass="11533">MNPFTSPQAKSAPDPSAMPATMTVRRGFVITILSALGFGLAGGLIGFVLGTVTPSYYRAVFDIPPESSLNPVHVGLGLGFTQGLILGMFVGLAIVLIVAWHESRVSRFR</sequence>